<dbReference type="Proteomes" id="UP000076078">
    <property type="component" value="Unassembled WGS sequence"/>
</dbReference>
<dbReference type="SUPFAM" id="SSF111331">
    <property type="entry name" value="NAD kinase/diacylglycerol kinase-like"/>
    <property type="match status" value="1"/>
</dbReference>
<feature type="domain" description="DAGKc" evidence="6">
    <location>
        <begin position="142"/>
        <end position="278"/>
    </location>
</feature>
<keyword evidence="2" id="KW-0547">Nucleotide-binding</keyword>
<name>A0A151ZA25_TIELA</name>
<feature type="compositionally biased region" description="Low complexity" evidence="5">
    <location>
        <begin position="400"/>
        <end position="428"/>
    </location>
</feature>
<keyword evidence="8" id="KW-1185">Reference proteome</keyword>
<dbReference type="InterPro" id="IPR045540">
    <property type="entry name" value="YegS/DAGK_C"/>
</dbReference>
<dbReference type="AlphaFoldDB" id="A0A151ZA25"/>
<organism evidence="7 8">
    <name type="scientific">Tieghemostelium lacteum</name>
    <name type="common">Slime mold</name>
    <name type="synonym">Dictyostelium lacteum</name>
    <dbReference type="NCBI Taxonomy" id="361077"/>
    <lineage>
        <taxon>Eukaryota</taxon>
        <taxon>Amoebozoa</taxon>
        <taxon>Evosea</taxon>
        <taxon>Eumycetozoa</taxon>
        <taxon>Dictyostelia</taxon>
        <taxon>Dictyosteliales</taxon>
        <taxon>Raperosteliaceae</taxon>
        <taxon>Tieghemostelium</taxon>
    </lineage>
</organism>
<sequence length="584" mass="65290">MSNNNFEQQQQQKSPSLVSKKKLDNESFVAALNSEEILYEDIEIIYKKKSWKIIVKKSCVIVQQNDDKKFTQYLISDTIVGVALEKDSQQKVAMSCCIIKTPEPETRKRKSFQFQFINAEQAQSFINAVQTHILNNLPGKNPKNRRIRVILNPKSGKKLSEQIFKDVSALFDDAGIFVKKTTTRGPEHAKKIGFTFDYKKYDTIVFISGDGLFHEFINGLMARDDWKDAVKINLALIPGGTGNGLACSIGLSDPMSAALAVVRGYSRPLDVSIISQGESKWCSILSLTWGIISDVDIESEKYRYLGPLRLQIGAAIRILMLRVYKGRLLYQPVVESTKQTLSKIPKCSYECEICISNRPDQLIHSYVNSIEFGKDKQNGDDNQDIHVNININIDSSPIIDNTESIGSSSNNTSTNTITNESPSSSSSSQTKPKEKKKGFDKIDIPNLKVPTRDLLSENEQNLLENGWKLYDGEFIGLVASTVSHLAPDFISSPTAHLNDGNIDLVIIKHNEQFKKTDLLSILTDSAEGKHLENHAIDHHKVKSLILEPGPEKEGIIAIDGERISYGRTSMECIRGGINLICRSY</sequence>
<evidence type="ECO:0000313" key="8">
    <source>
        <dbReference type="Proteomes" id="UP000076078"/>
    </source>
</evidence>
<gene>
    <name evidence="7" type="ORF">DLAC_09451</name>
</gene>
<accession>A0A151ZA25</accession>
<evidence type="ECO:0000256" key="2">
    <source>
        <dbReference type="ARBA" id="ARBA00022741"/>
    </source>
</evidence>
<proteinExistence type="predicted"/>
<evidence type="ECO:0000256" key="1">
    <source>
        <dbReference type="ARBA" id="ARBA00022679"/>
    </source>
</evidence>
<keyword evidence="4" id="KW-0067">ATP-binding</keyword>
<dbReference type="OrthoDB" id="16277at2759"/>
<keyword evidence="3 7" id="KW-0418">Kinase</keyword>
<dbReference type="GO" id="GO:0016020">
    <property type="term" value="C:membrane"/>
    <property type="evidence" value="ECO:0007669"/>
    <property type="project" value="TreeGrafter"/>
</dbReference>
<dbReference type="OMA" id="PFACFND"/>
<evidence type="ECO:0000256" key="5">
    <source>
        <dbReference type="SAM" id="MobiDB-lite"/>
    </source>
</evidence>
<feature type="region of interest" description="Disordered" evidence="5">
    <location>
        <begin position="400"/>
        <end position="442"/>
    </location>
</feature>
<dbReference type="Pfam" id="PF00781">
    <property type="entry name" value="DAGK_cat"/>
    <property type="match status" value="1"/>
</dbReference>
<dbReference type="InterPro" id="IPR001206">
    <property type="entry name" value="Diacylglycerol_kinase_cat_dom"/>
</dbReference>
<dbReference type="InterPro" id="IPR016064">
    <property type="entry name" value="NAD/diacylglycerol_kinase_sf"/>
</dbReference>
<dbReference type="GO" id="GO:0001727">
    <property type="term" value="F:lipid kinase activity"/>
    <property type="evidence" value="ECO:0007669"/>
    <property type="project" value="TreeGrafter"/>
</dbReference>
<dbReference type="PANTHER" id="PTHR12358:SF31">
    <property type="entry name" value="ACYLGLYCEROL KINASE, MITOCHONDRIAL"/>
    <property type="match status" value="1"/>
</dbReference>
<evidence type="ECO:0000256" key="4">
    <source>
        <dbReference type="ARBA" id="ARBA00022840"/>
    </source>
</evidence>
<dbReference type="STRING" id="361077.A0A151ZA25"/>
<dbReference type="GO" id="GO:0005737">
    <property type="term" value="C:cytoplasm"/>
    <property type="evidence" value="ECO:0007669"/>
    <property type="project" value="TreeGrafter"/>
</dbReference>
<dbReference type="InterPro" id="IPR017438">
    <property type="entry name" value="ATP-NAD_kinase_N"/>
</dbReference>
<dbReference type="EMBL" id="LODT01000037">
    <property type="protein sequence ID" value="KYQ90810.1"/>
    <property type="molecule type" value="Genomic_DNA"/>
</dbReference>
<dbReference type="Gene3D" id="3.40.50.10330">
    <property type="entry name" value="Probable inorganic polyphosphate/atp-NAD kinase, domain 1"/>
    <property type="match status" value="1"/>
</dbReference>
<dbReference type="FunCoup" id="A0A151ZA25">
    <property type="interactions" value="184"/>
</dbReference>
<dbReference type="PROSITE" id="PS50146">
    <property type="entry name" value="DAGK"/>
    <property type="match status" value="1"/>
</dbReference>
<dbReference type="Pfam" id="PF19279">
    <property type="entry name" value="YegS_C"/>
    <property type="match status" value="1"/>
</dbReference>
<keyword evidence="1" id="KW-0808">Transferase</keyword>
<dbReference type="InParanoid" id="A0A151ZA25"/>
<protein>
    <submittedName>
        <fullName evidence="7">Sphingosine kinase</fullName>
    </submittedName>
</protein>
<evidence type="ECO:0000256" key="3">
    <source>
        <dbReference type="ARBA" id="ARBA00022777"/>
    </source>
</evidence>
<dbReference type="GO" id="GO:0046512">
    <property type="term" value="P:sphingosine biosynthetic process"/>
    <property type="evidence" value="ECO:0007669"/>
    <property type="project" value="TreeGrafter"/>
</dbReference>
<evidence type="ECO:0000313" key="7">
    <source>
        <dbReference type="EMBL" id="KYQ90810.1"/>
    </source>
</evidence>
<reference evidence="7 8" key="1">
    <citation type="submission" date="2015-12" db="EMBL/GenBank/DDBJ databases">
        <title>Dictyostelia acquired genes for synthesis and detection of signals that induce cell-type specialization by lateral gene transfer from prokaryotes.</title>
        <authorList>
            <person name="Gloeckner G."/>
            <person name="Schaap P."/>
        </authorList>
    </citation>
    <scope>NUCLEOTIDE SEQUENCE [LARGE SCALE GENOMIC DNA]</scope>
    <source>
        <strain evidence="7 8">TK</strain>
    </source>
</reference>
<dbReference type="PANTHER" id="PTHR12358">
    <property type="entry name" value="SPHINGOSINE KINASE"/>
    <property type="match status" value="1"/>
</dbReference>
<dbReference type="GO" id="GO:0005524">
    <property type="term" value="F:ATP binding"/>
    <property type="evidence" value="ECO:0007669"/>
    <property type="project" value="UniProtKB-KW"/>
</dbReference>
<dbReference type="SMART" id="SM00046">
    <property type="entry name" value="DAGKc"/>
    <property type="match status" value="1"/>
</dbReference>
<evidence type="ECO:0000259" key="6">
    <source>
        <dbReference type="PROSITE" id="PS50146"/>
    </source>
</evidence>
<comment type="caution">
    <text evidence="7">The sequence shown here is derived from an EMBL/GenBank/DDBJ whole genome shotgun (WGS) entry which is preliminary data.</text>
</comment>
<dbReference type="InterPro" id="IPR050187">
    <property type="entry name" value="Lipid_Phosphate_FormReg"/>
</dbReference>
<dbReference type="Gene3D" id="2.60.200.40">
    <property type="match status" value="1"/>
</dbReference>